<dbReference type="RefSeq" id="WP_273132456.1">
    <property type="nucleotide sequence ID" value="NZ_VMRX01000008.1"/>
</dbReference>
<dbReference type="AlphaFoldDB" id="A0A558BF70"/>
<evidence type="ECO:0000313" key="1">
    <source>
        <dbReference type="EMBL" id="TVT35141.1"/>
    </source>
</evidence>
<protein>
    <submittedName>
        <fullName evidence="1">Uncharacterized protein</fullName>
    </submittedName>
</protein>
<accession>A0A558BF70</accession>
<name>A0A558BF70_9GAMM</name>
<dbReference type="Proteomes" id="UP000319142">
    <property type="component" value="Unassembled WGS sequence"/>
</dbReference>
<dbReference type="EMBL" id="VMRX01000008">
    <property type="protein sequence ID" value="TVT35141.1"/>
    <property type="molecule type" value="Genomic_DNA"/>
</dbReference>
<proteinExistence type="predicted"/>
<sequence length="78" mass="9499">MDNEMLPPWLQYPDIPLGSIGWRMGPGEDYWYRFVDWFGSLSESEREQYRERYPKPEDWAMFWPYVPEKLEAYVGKNA</sequence>
<evidence type="ECO:0000313" key="2">
    <source>
        <dbReference type="Proteomes" id="UP000319142"/>
    </source>
</evidence>
<comment type="caution">
    <text evidence="1">The sequence shown here is derived from an EMBL/GenBank/DDBJ whole genome shotgun (WGS) entry which is preliminary data.</text>
</comment>
<organism evidence="1 2">
    <name type="scientific">Marinobacter vinifirmus</name>
    <dbReference type="NCBI Taxonomy" id="355591"/>
    <lineage>
        <taxon>Bacteria</taxon>
        <taxon>Pseudomonadati</taxon>
        <taxon>Pseudomonadota</taxon>
        <taxon>Gammaproteobacteria</taxon>
        <taxon>Pseudomonadales</taxon>
        <taxon>Marinobacteraceae</taxon>
        <taxon>Marinobacter</taxon>
    </lineage>
</organism>
<gene>
    <name evidence="1" type="ORF">FHK81_04080</name>
</gene>
<reference evidence="1 2" key="1">
    <citation type="submission" date="2019-07" db="EMBL/GenBank/DDBJ databases">
        <title>The pathways for chlorine oxyanion respiration interact through the shared metabolite chlorate.</title>
        <authorList>
            <person name="Barnum T.P."/>
            <person name="Cheng Y."/>
            <person name="Hill K.A."/>
            <person name="Lucas L.N."/>
            <person name="Carlson H.K."/>
            <person name="Coates J.D."/>
        </authorList>
    </citation>
    <scope>NUCLEOTIDE SEQUENCE [LARGE SCALE GENOMIC DNA]</scope>
    <source>
        <strain evidence="1">UCB</strain>
    </source>
</reference>